<dbReference type="EMBL" id="MN740013">
    <property type="protein sequence ID" value="QHT83881.1"/>
    <property type="molecule type" value="Genomic_DNA"/>
</dbReference>
<dbReference type="Gene3D" id="1.10.357.40">
    <property type="entry name" value="YbiA-like"/>
    <property type="match status" value="1"/>
</dbReference>
<feature type="region of interest" description="Disordered" evidence="2">
    <location>
        <begin position="124"/>
        <end position="153"/>
    </location>
</feature>
<dbReference type="InterPro" id="IPR037238">
    <property type="entry name" value="YbiA-like_sf"/>
</dbReference>
<proteinExistence type="predicted"/>
<keyword evidence="1" id="KW-0175">Coiled coil</keyword>
<protein>
    <recommendedName>
        <fullName evidence="4">OTU domain-containing protein</fullName>
    </recommendedName>
</protein>
<name>A0A6C0HT77_9ZZZZ</name>
<evidence type="ECO:0000313" key="3">
    <source>
        <dbReference type="EMBL" id="QHT83881.1"/>
    </source>
</evidence>
<dbReference type="Gene3D" id="3.90.70.80">
    <property type="match status" value="1"/>
</dbReference>
<evidence type="ECO:0000256" key="2">
    <source>
        <dbReference type="SAM" id="MobiDB-lite"/>
    </source>
</evidence>
<dbReference type="SUPFAM" id="SSF143990">
    <property type="entry name" value="YbiA-like"/>
    <property type="match status" value="1"/>
</dbReference>
<evidence type="ECO:0008006" key="4">
    <source>
        <dbReference type="Google" id="ProtNLM"/>
    </source>
</evidence>
<evidence type="ECO:0000256" key="1">
    <source>
        <dbReference type="SAM" id="Coils"/>
    </source>
</evidence>
<sequence>MVKSKIEPENINYNESKEIDDEDIDYSAPLYDYKLYDYNIEIGLGKQKYTYSKYGVVYFPIYLIVNDDIDSKIGVYEVNEKDIIHMLDDEEDIKLKRKGILFFVSKDYIKNKLFEENALQTDLEKQKEGENKGEDRELEEKKEENKEIEKEDDVANLSIPPEKLSKTKEVSDETLKDGIFQENKSVTIPPLLEEETKEQSDELKKRYQQSSRNNWLENFRRNNNYKIVDNEGGGDCFFAVVRDAFHQIGKDTTVEKLRALLSKEATEEVFTNSRMFYTSALAEVQENDKEMKQIKKTIDQIKRRIEKVKEKQDQLELLNNTKELLARHNRLKTEKKLSNDMVQEFSYMEGVDTIEKFRELIMTSRYWADTWAISTLERLLNVKLIVLSKQSYETGDQDSVMNCGQLNDKELEEKGEFQPDFYIMTSYTGNHYTLVSYKEKRIFKYSEIPYDIKIMIITKCLEKNAGPYYLIKDFKNLKRKLGLDENEGKPEKNDDDYLNSDLYNDESVLMFYNKSNSQPKAGKGSGEQTNDLMKFNNLNSIKDWRRKLDDEWQMPITIDTNRWNSVQHYFMASQFKKGFPDYYLKYSIDSNSEISNDIKKATDEYNKVIKTKRSTLKEGTIIPDPDFFMIRENPTNEVERFKALTSKFTQNLELKQMLIETKDAKLVHFHRGKEPDPDILLMKLRNSFKGVQ</sequence>
<feature type="coiled-coil region" evidence="1">
    <location>
        <begin position="284"/>
        <end position="328"/>
    </location>
</feature>
<organism evidence="3">
    <name type="scientific">viral metagenome</name>
    <dbReference type="NCBI Taxonomy" id="1070528"/>
    <lineage>
        <taxon>unclassified sequences</taxon>
        <taxon>metagenomes</taxon>
        <taxon>organismal metagenomes</taxon>
    </lineage>
</organism>
<feature type="compositionally biased region" description="Basic and acidic residues" evidence="2">
    <location>
        <begin position="124"/>
        <end position="149"/>
    </location>
</feature>
<dbReference type="AlphaFoldDB" id="A0A6C0HT77"/>
<reference evidence="3" key="1">
    <citation type="journal article" date="2020" name="Nature">
        <title>Giant virus diversity and host interactions through global metagenomics.</title>
        <authorList>
            <person name="Schulz F."/>
            <person name="Roux S."/>
            <person name="Paez-Espino D."/>
            <person name="Jungbluth S."/>
            <person name="Walsh D.A."/>
            <person name="Denef V.J."/>
            <person name="McMahon K.D."/>
            <person name="Konstantinidis K.T."/>
            <person name="Eloe-Fadrosh E.A."/>
            <person name="Kyrpides N.C."/>
            <person name="Woyke T."/>
        </authorList>
    </citation>
    <scope>NUCLEOTIDE SEQUENCE</scope>
    <source>
        <strain evidence="3">GVMAG-M-3300023184-168</strain>
    </source>
</reference>
<accession>A0A6C0HT77</accession>